<dbReference type="Pfam" id="PF00528">
    <property type="entry name" value="BPD_transp_1"/>
    <property type="match status" value="1"/>
</dbReference>
<dbReference type="OrthoDB" id="9801163at2"/>
<evidence type="ECO:0000313" key="8">
    <source>
        <dbReference type="EMBL" id="SFQ23897.1"/>
    </source>
</evidence>
<comment type="similarity">
    <text evidence="6">Belongs to the binding-protein-dependent transport system permease family.</text>
</comment>
<dbReference type="EMBL" id="FOXW01000003">
    <property type="protein sequence ID" value="SFQ23897.1"/>
    <property type="molecule type" value="Genomic_DNA"/>
</dbReference>
<accession>A0A1I5WWH5</accession>
<reference evidence="8 9" key="1">
    <citation type="submission" date="2016-10" db="EMBL/GenBank/DDBJ databases">
        <authorList>
            <person name="de Groot N.N."/>
        </authorList>
    </citation>
    <scope>NUCLEOTIDE SEQUENCE [LARGE SCALE GENOMIC DNA]</scope>
    <source>
        <strain evidence="8 9">DSM 20581</strain>
    </source>
</reference>
<dbReference type="GO" id="GO:0055085">
    <property type="term" value="P:transmembrane transport"/>
    <property type="evidence" value="ECO:0007669"/>
    <property type="project" value="InterPro"/>
</dbReference>
<dbReference type="GO" id="GO:0005886">
    <property type="term" value="C:plasma membrane"/>
    <property type="evidence" value="ECO:0007669"/>
    <property type="project" value="UniProtKB-SubCell"/>
</dbReference>
<organism evidence="8 9">
    <name type="scientific">Desemzia incerta</name>
    <dbReference type="NCBI Taxonomy" id="82801"/>
    <lineage>
        <taxon>Bacteria</taxon>
        <taxon>Bacillati</taxon>
        <taxon>Bacillota</taxon>
        <taxon>Bacilli</taxon>
        <taxon>Lactobacillales</taxon>
        <taxon>Carnobacteriaceae</taxon>
        <taxon>Desemzia</taxon>
    </lineage>
</organism>
<dbReference type="InterPro" id="IPR000515">
    <property type="entry name" value="MetI-like"/>
</dbReference>
<keyword evidence="3 6" id="KW-0812">Transmembrane</keyword>
<name>A0A1I5WWH5_9LACT</name>
<feature type="transmembrane region" description="Helical" evidence="6">
    <location>
        <begin position="188"/>
        <end position="210"/>
    </location>
</feature>
<gene>
    <name evidence="8" type="ORF">SAMN04488506_1137</name>
</gene>
<dbReference type="PANTHER" id="PTHR30177:SF4">
    <property type="entry name" value="OSMOPROTECTANT IMPORT PERMEASE PROTEIN OSMW"/>
    <property type="match status" value="1"/>
</dbReference>
<evidence type="ECO:0000259" key="7">
    <source>
        <dbReference type="PROSITE" id="PS50928"/>
    </source>
</evidence>
<keyword evidence="2 6" id="KW-0813">Transport</keyword>
<evidence type="ECO:0000256" key="3">
    <source>
        <dbReference type="ARBA" id="ARBA00022692"/>
    </source>
</evidence>
<dbReference type="SUPFAM" id="SSF161098">
    <property type="entry name" value="MetI-like"/>
    <property type="match status" value="1"/>
</dbReference>
<feature type="transmembrane region" description="Helical" evidence="6">
    <location>
        <begin position="31"/>
        <end position="52"/>
    </location>
</feature>
<sequence length="232" mass="24796">MDPTQMNVMEQLFYYYAQNGSYVWSQFFRHFLMSIYGVLFAAVIAIPIGFWISRHRKLAGWVMGAANVLQTVPSLAMLSIVMLAFGLGSTTVVITIFFYSLLPILKNTYAGVRSVDDSLLDTGKGMGMTKGQVTLMIELPLALSVIMGGIRNALVVGIGIGAIGTFIGAGGLGDIIARGVNATNGGAIILAGAIPTALMAVIADIVLGLIEKRLDPTQTKRFFESKTVAPKK</sequence>
<dbReference type="InterPro" id="IPR035906">
    <property type="entry name" value="MetI-like_sf"/>
</dbReference>
<feature type="transmembrane region" description="Helical" evidence="6">
    <location>
        <begin position="153"/>
        <end position="176"/>
    </location>
</feature>
<protein>
    <submittedName>
        <fullName evidence="8">Osmoprotectant transport system permease protein</fullName>
    </submittedName>
</protein>
<dbReference type="PROSITE" id="PS50928">
    <property type="entry name" value="ABC_TM1"/>
    <property type="match status" value="1"/>
</dbReference>
<dbReference type="CDD" id="cd06261">
    <property type="entry name" value="TM_PBP2"/>
    <property type="match status" value="1"/>
</dbReference>
<dbReference type="GO" id="GO:0031460">
    <property type="term" value="P:glycine betaine transport"/>
    <property type="evidence" value="ECO:0007669"/>
    <property type="project" value="TreeGrafter"/>
</dbReference>
<dbReference type="FunFam" id="1.10.3720.10:FF:000001">
    <property type="entry name" value="Glycine betaine ABC transporter, permease"/>
    <property type="match status" value="1"/>
</dbReference>
<evidence type="ECO:0000256" key="4">
    <source>
        <dbReference type="ARBA" id="ARBA00022989"/>
    </source>
</evidence>
<keyword evidence="5 6" id="KW-0472">Membrane</keyword>
<feature type="transmembrane region" description="Helical" evidence="6">
    <location>
        <begin position="72"/>
        <end position="99"/>
    </location>
</feature>
<evidence type="ECO:0000256" key="2">
    <source>
        <dbReference type="ARBA" id="ARBA00022448"/>
    </source>
</evidence>
<evidence type="ECO:0000256" key="1">
    <source>
        <dbReference type="ARBA" id="ARBA00004141"/>
    </source>
</evidence>
<feature type="domain" description="ABC transmembrane type-1" evidence="7">
    <location>
        <begin position="27"/>
        <end position="207"/>
    </location>
</feature>
<proteinExistence type="inferred from homology"/>
<evidence type="ECO:0000256" key="5">
    <source>
        <dbReference type="ARBA" id="ARBA00023136"/>
    </source>
</evidence>
<dbReference type="InterPro" id="IPR051204">
    <property type="entry name" value="ABC_transp_perm/SBD"/>
</dbReference>
<dbReference type="STRING" id="82801.SAMN04488506_1137"/>
<dbReference type="AlphaFoldDB" id="A0A1I5WWH5"/>
<dbReference type="RefSeq" id="WP_092480186.1">
    <property type="nucleotide sequence ID" value="NZ_CP126128.1"/>
</dbReference>
<evidence type="ECO:0000313" key="9">
    <source>
        <dbReference type="Proteomes" id="UP000199136"/>
    </source>
</evidence>
<comment type="subcellular location">
    <subcellularLocation>
        <location evidence="6">Cell membrane</location>
        <topology evidence="6">Multi-pass membrane protein</topology>
    </subcellularLocation>
    <subcellularLocation>
        <location evidence="1">Membrane</location>
        <topology evidence="1">Multi-pass membrane protein</topology>
    </subcellularLocation>
</comment>
<keyword evidence="4 6" id="KW-1133">Transmembrane helix</keyword>
<dbReference type="PANTHER" id="PTHR30177">
    <property type="entry name" value="GLYCINE BETAINE/L-PROLINE TRANSPORT SYSTEM PERMEASE PROTEIN PROW"/>
    <property type="match status" value="1"/>
</dbReference>
<dbReference type="Gene3D" id="1.10.3720.10">
    <property type="entry name" value="MetI-like"/>
    <property type="match status" value="1"/>
</dbReference>
<keyword evidence="9" id="KW-1185">Reference proteome</keyword>
<evidence type="ECO:0000256" key="6">
    <source>
        <dbReference type="RuleBase" id="RU363032"/>
    </source>
</evidence>
<dbReference type="Proteomes" id="UP000199136">
    <property type="component" value="Unassembled WGS sequence"/>
</dbReference>